<dbReference type="EMBL" id="WHLY01000002">
    <property type="protein sequence ID" value="MPR33496.1"/>
    <property type="molecule type" value="Genomic_DNA"/>
</dbReference>
<organism evidence="2 3">
    <name type="scientific">Salmonirosea aquatica</name>
    <dbReference type="NCBI Taxonomy" id="2654236"/>
    <lineage>
        <taxon>Bacteria</taxon>
        <taxon>Pseudomonadati</taxon>
        <taxon>Bacteroidota</taxon>
        <taxon>Cytophagia</taxon>
        <taxon>Cytophagales</taxon>
        <taxon>Spirosomataceae</taxon>
        <taxon>Salmonirosea</taxon>
    </lineage>
</organism>
<dbReference type="SUPFAM" id="SSF51735">
    <property type="entry name" value="NAD(P)-binding Rossmann-fold domains"/>
    <property type="match status" value="1"/>
</dbReference>
<protein>
    <submittedName>
        <fullName evidence="2">NAD(P)H-binding protein</fullName>
    </submittedName>
</protein>
<name>A0A7C9BBN4_9BACT</name>
<dbReference type="Gene3D" id="3.40.50.720">
    <property type="entry name" value="NAD(P)-binding Rossmann-like Domain"/>
    <property type="match status" value="1"/>
</dbReference>
<feature type="domain" description="NAD(P)-binding" evidence="1">
    <location>
        <begin position="11"/>
        <end position="198"/>
    </location>
</feature>
<proteinExistence type="predicted"/>
<dbReference type="Pfam" id="PF13460">
    <property type="entry name" value="NAD_binding_10"/>
    <property type="match status" value="1"/>
</dbReference>
<dbReference type="PANTHER" id="PTHR43355">
    <property type="entry name" value="FLAVIN REDUCTASE (NADPH)"/>
    <property type="match status" value="1"/>
</dbReference>
<dbReference type="GO" id="GO:0016646">
    <property type="term" value="F:oxidoreductase activity, acting on the CH-NH group of donors, NAD or NADP as acceptor"/>
    <property type="evidence" value="ECO:0007669"/>
    <property type="project" value="TreeGrafter"/>
</dbReference>
<sequence>MEQKIKIAVLGGTGKAGTYLVQELLRQGFPLRLLLRSPENFQINTPLIELVAGDARNYEDVRALTKDCQAVISALGQPVGEVSIFSQATRNVLQAMQEQQICRYILLTGLNVDTPLDQKNPSVQAATEWMKTNYPNTTADKQVEYQLLAESTVDWTLVRLPWIHLTDSAEDVNVSLEDCPGDGVSAGALARFVVDQLSKGTYVRKAPFVANS</sequence>
<dbReference type="PANTHER" id="PTHR43355:SF2">
    <property type="entry name" value="FLAVIN REDUCTASE (NADPH)"/>
    <property type="match status" value="1"/>
</dbReference>
<reference evidence="2 3" key="1">
    <citation type="submission" date="2019-10" db="EMBL/GenBank/DDBJ databases">
        <title>Draft Genome Sequence of Cytophagaceae sp. SJW1-29.</title>
        <authorList>
            <person name="Choi A."/>
        </authorList>
    </citation>
    <scope>NUCLEOTIDE SEQUENCE [LARGE SCALE GENOMIC DNA]</scope>
    <source>
        <strain evidence="2 3">SJW1-29</strain>
    </source>
</reference>
<evidence type="ECO:0000259" key="1">
    <source>
        <dbReference type="Pfam" id="PF13460"/>
    </source>
</evidence>
<gene>
    <name evidence="2" type="ORF">GBK04_08985</name>
</gene>
<evidence type="ECO:0000313" key="3">
    <source>
        <dbReference type="Proteomes" id="UP000479293"/>
    </source>
</evidence>
<accession>A0A7C9BBN4</accession>
<evidence type="ECO:0000313" key="2">
    <source>
        <dbReference type="EMBL" id="MPR33496.1"/>
    </source>
</evidence>
<dbReference type="InterPro" id="IPR016040">
    <property type="entry name" value="NAD(P)-bd_dom"/>
</dbReference>
<dbReference type="AlphaFoldDB" id="A0A7C9BBN4"/>
<keyword evidence="3" id="KW-1185">Reference proteome</keyword>
<dbReference type="RefSeq" id="WP_152758788.1">
    <property type="nucleotide sequence ID" value="NZ_WHLY01000002.1"/>
</dbReference>
<dbReference type="Proteomes" id="UP000479293">
    <property type="component" value="Unassembled WGS sequence"/>
</dbReference>
<dbReference type="InterPro" id="IPR036291">
    <property type="entry name" value="NAD(P)-bd_dom_sf"/>
</dbReference>
<comment type="caution">
    <text evidence="2">The sequence shown here is derived from an EMBL/GenBank/DDBJ whole genome shotgun (WGS) entry which is preliminary data.</text>
</comment>
<dbReference type="InterPro" id="IPR051606">
    <property type="entry name" value="Polyketide_Oxido-like"/>
</dbReference>